<dbReference type="Proteomes" id="UP000244915">
    <property type="component" value="Chromosome 1"/>
</dbReference>
<reference evidence="5 6" key="1">
    <citation type="submission" date="2017-06" db="EMBL/GenBank/DDBJ databases">
        <title>Yangia sp. YSBP01 complete genome sequence.</title>
        <authorList>
            <person name="Woo J.-H."/>
            <person name="Kim H.-S."/>
        </authorList>
    </citation>
    <scope>NUCLEOTIDE SEQUENCE [LARGE SCALE GENOMIC DNA]</scope>
    <source>
        <strain evidence="5 6">YSBP01</strain>
    </source>
</reference>
<evidence type="ECO:0000256" key="4">
    <source>
        <dbReference type="SAM" id="SignalP"/>
    </source>
</evidence>
<dbReference type="InterPro" id="IPR003782">
    <property type="entry name" value="SCO1/SenC"/>
</dbReference>
<organism evidence="5 6">
    <name type="scientific">Alloyangia pacifica</name>
    <dbReference type="NCBI Taxonomy" id="311180"/>
    <lineage>
        <taxon>Bacteria</taxon>
        <taxon>Pseudomonadati</taxon>
        <taxon>Pseudomonadota</taxon>
        <taxon>Alphaproteobacteria</taxon>
        <taxon>Rhodobacterales</taxon>
        <taxon>Roseobacteraceae</taxon>
        <taxon>Alloyangia</taxon>
    </lineage>
</organism>
<evidence type="ECO:0000256" key="2">
    <source>
        <dbReference type="PIRSR" id="PIRSR603782-1"/>
    </source>
</evidence>
<feature type="signal peptide" evidence="4">
    <location>
        <begin position="1"/>
        <end position="21"/>
    </location>
</feature>
<feature type="binding site" evidence="2">
    <location>
        <position position="306"/>
    </location>
    <ligand>
        <name>Cu cation</name>
        <dbReference type="ChEBI" id="CHEBI:23378"/>
    </ligand>
</feature>
<dbReference type="CDD" id="cd02968">
    <property type="entry name" value="SCO"/>
    <property type="match status" value="1"/>
</dbReference>
<keyword evidence="2" id="KW-0186">Copper</keyword>
<proteinExistence type="inferred from homology"/>
<accession>A0A2U8HBI1</accession>
<dbReference type="PANTHER" id="PTHR12151:SF25">
    <property type="entry name" value="LINALOOL DEHYDRATASE_ISOMERASE DOMAIN-CONTAINING PROTEIN"/>
    <property type="match status" value="1"/>
</dbReference>
<dbReference type="Pfam" id="PF02630">
    <property type="entry name" value="SCO1-SenC"/>
    <property type="match status" value="1"/>
</dbReference>
<feature type="region of interest" description="Disordered" evidence="3">
    <location>
        <begin position="162"/>
        <end position="186"/>
    </location>
</feature>
<evidence type="ECO:0000313" key="5">
    <source>
        <dbReference type="EMBL" id="AWI82980.1"/>
    </source>
</evidence>
<name>A0A2U8HBI1_9RHOB</name>
<dbReference type="SUPFAM" id="SSF52833">
    <property type="entry name" value="Thioredoxin-like"/>
    <property type="match status" value="1"/>
</dbReference>
<dbReference type="AlphaFoldDB" id="A0A2U8HBI1"/>
<sequence>MRTLSACIGLLSSSFASHAMAADFNDLIEDLSRDRGRAVIEATEAVRDIRSRLSKSDDVPYENDCELSLQIFYSQAAILANIMPFSFTGEILDERGPVVQARLKLGGEDFNVEAFCNGSQMMIEEAERELDTAGLHVEPMDTLDALSGLAILYQIEKSQEEDADRVREERNAQCRSENRPKLPDASFTLQDESGELRGAAEIIDRPALIFFGYSASPEAGISDAFRNVEVRENLAGSGIDVLNIYISIDSIRDTPQSLKEYFSNIDYRDSTITLTGTERQIKDATESFRVYYHRYDEGQSYSLIDHSTFTYLFLPNHGVVDAFRSDDSSYVMEKRIACALEGTMWNPESN</sequence>
<dbReference type="EMBL" id="CP022189">
    <property type="protein sequence ID" value="AWI82980.1"/>
    <property type="molecule type" value="Genomic_DNA"/>
</dbReference>
<evidence type="ECO:0000256" key="1">
    <source>
        <dbReference type="ARBA" id="ARBA00010996"/>
    </source>
</evidence>
<dbReference type="PANTHER" id="PTHR12151">
    <property type="entry name" value="ELECTRON TRANSPORT PROTIN SCO1/SENC FAMILY MEMBER"/>
    <property type="match status" value="1"/>
</dbReference>
<evidence type="ECO:0000313" key="6">
    <source>
        <dbReference type="Proteomes" id="UP000244915"/>
    </source>
</evidence>
<keyword evidence="2" id="KW-0479">Metal-binding</keyword>
<keyword evidence="4" id="KW-0732">Signal</keyword>
<comment type="similarity">
    <text evidence="1">Belongs to the SCO1/2 family.</text>
</comment>
<dbReference type="GO" id="GO:0046872">
    <property type="term" value="F:metal ion binding"/>
    <property type="evidence" value="ECO:0007669"/>
    <property type="project" value="UniProtKB-KW"/>
</dbReference>
<gene>
    <name evidence="5" type="ORF">CEW88_04470</name>
</gene>
<feature type="chain" id="PRO_5016054195" evidence="4">
    <location>
        <begin position="22"/>
        <end position="350"/>
    </location>
</feature>
<dbReference type="InterPro" id="IPR036249">
    <property type="entry name" value="Thioredoxin-like_sf"/>
</dbReference>
<protein>
    <submittedName>
        <fullName evidence="5">Uncharacterized protein</fullName>
    </submittedName>
</protein>
<dbReference type="Gene3D" id="3.40.30.10">
    <property type="entry name" value="Glutaredoxin"/>
    <property type="match status" value="1"/>
</dbReference>
<evidence type="ECO:0000256" key="3">
    <source>
        <dbReference type="SAM" id="MobiDB-lite"/>
    </source>
</evidence>
<feature type="compositionally biased region" description="Basic and acidic residues" evidence="3">
    <location>
        <begin position="162"/>
        <end position="182"/>
    </location>
</feature>
<dbReference type="KEGG" id="ypac:CEW88_04470"/>